<accession>A0A927K868</accession>
<dbReference type="Gene3D" id="3.40.50.12780">
    <property type="entry name" value="N-terminal domain of ligase-like"/>
    <property type="match status" value="1"/>
</dbReference>
<dbReference type="PROSITE" id="PS00455">
    <property type="entry name" value="AMP_BINDING"/>
    <property type="match status" value="1"/>
</dbReference>
<feature type="domain" description="AMP-dependent synthetase/ligase" evidence="4">
    <location>
        <begin position="27"/>
        <end position="397"/>
    </location>
</feature>
<dbReference type="FunFam" id="3.40.50.12780:FF:000003">
    <property type="entry name" value="Long-chain-fatty-acid--CoA ligase FadD"/>
    <property type="match status" value="1"/>
</dbReference>
<evidence type="ECO:0000256" key="3">
    <source>
        <dbReference type="SAM" id="MobiDB-lite"/>
    </source>
</evidence>
<comment type="caution">
    <text evidence="6">The sequence shown here is derived from an EMBL/GenBank/DDBJ whole genome shotgun (WGS) entry which is preliminary data.</text>
</comment>
<organism evidence="6 7">
    <name type="scientific">Nocardioides donggukensis</name>
    <dbReference type="NCBI Taxonomy" id="2774019"/>
    <lineage>
        <taxon>Bacteria</taxon>
        <taxon>Bacillati</taxon>
        <taxon>Actinomycetota</taxon>
        <taxon>Actinomycetes</taxon>
        <taxon>Propionibacteriales</taxon>
        <taxon>Nocardioidaceae</taxon>
        <taxon>Nocardioides</taxon>
    </lineage>
</organism>
<feature type="domain" description="AMP-binding enzyme C-terminal" evidence="5">
    <location>
        <begin position="447"/>
        <end position="523"/>
    </location>
</feature>
<evidence type="ECO:0000256" key="2">
    <source>
        <dbReference type="ARBA" id="ARBA00022598"/>
    </source>
</evidence>
<dbReference type="InterPro" id="IPR042099">
    <property type="entry name" value="ANL_N_sf"/>
</dbReference>
<evidence type="ECO:0000256" key="1">
    <source>
        <dbReference type="ARBA" id="ARBA00006432"/>
    </source>
</evidence>
<protein>
    <submittedName>
        <fullName evidence="6">AMP-binding protein</fullName>
    </submittedName>
</protein>
<dbReference type="CDD" id="cd05917">
    <property type="entry name" value="FACL_like_2"/>
    <property type="match status" value="1"/>
</dbReference>
<evidence type="ECO:0000313" key="6">
    <source>
        <dbReference type="EMBL" id="MBD8870773.1"/>
    </source>
</evidence>
<dbReference type="InterPro" id="IPR045851">
    <property type="entry name" value="AMP-bd_C_sf"/>
</dbReference>
<keyword evidence="7" id="KW-1185">Reference proteome</keyword>
<gene>
    <name evidence="6" type="ORF">IE331_14175</name>
</gene>
<dbReference type="InterPro" id="IPR025110">
    <property type="entry name" value="AMP-bd_C"/>
</dbReference>
<dbReference type="GO" id="GO:0006631">
    <property type="term" value="P:fatty acid metabolic process"/>
    <property type="evidence" value="ECO:0007669"/>
    <property type="project" value="TreeGrafter"/>
</dbReference>
<dbReference type="PANTHER" id="PTHR43201:SF5">
    <property type="entry name" value="MEDIUM-CHAIN ACYL-COA LIGASE ACSF2, MITOCHONDRIAL"/>
    <property type="match status" value="1"/>
</dbReference>
<comment type="similarity">
    <text evidence="1">Belongs to the ATP-dependent AMP-binding enzyme family.</text>
</comment>
<keyword evidence="2" id="KW-0436">Ligase</keyword>
<dbReference type="PANTHER" id="PTHR43201">
    <property type="entry name" value="ACYL-COA SYNTHETASE"/>
    <property type="match status" value="1"/>
</dbReference>
<name>A0A927K868_9ACTN</name>
<dbReference type="SUPFAM" id="SSF56801">
    <property type="entry name" value="Acetyl-CoA synthetase-like"/>
    <property type="match status" value="1"/>
</dbReference>
<dbReference type="Gene3D" id="3.30.300.30">
    <property type="match status" value="1"/>
</dbReference>
<dbReference type="RefSeq" id="WP_192144119.1">
    <property type="nucleotide sequence ID" value="NZ_JACYXZ010000004.1"/>
</dbReference>
<feature type="region of interest" description="Disordered" evidence="3">
    <location>
        <begin position="523"/>
        <end position="587"/>
    </location>
</feature>
<dbReference type="Proteomes" id="UP000616839">
    <property type="component" value="Unassembled WGS sequence"/>
</dbReference>
<dbReference type="InterPro" id="IPR000873">
    <property type="entry name" value="AMP-dep_synth/lig_dom"/>
</dbReference>
<dbReference type="Pfam" id="PF13193">
    <property type="entry name" value="AMP-binding_C"/>
    <property type="match status" value="1"/>
</dbReference>
<sequence length="587" mass="63253">MSTPAPSHTVGETGTPLIEQTIGDNLDATAARFPDREAVVDVQAGTRWTYAELVSDVDRLARALLAHGVSQGDRVGIWSPNRAEWTLVQYATAKVGAILVNVNPAYRTHEVAYVVNQAGISMMLVAESFKTSDYPAMLAEVRDECPDLTSVVVFGQRSWSELMTRSSEVGADRLAQVQGGLRPEDPINIQYTSGTTGFPKGATLSHRNILNNGWFVGEGCGYTEEDRICIPVPFYHCFGMVMGNLAATTHGACTVIPAPGFDPALTLEAVQQEQCTSLYGVPTMFIAMWSLPEFASYDISHLRTGIMAGSPCPAEMMRKVLDAGITDMAICYGMTETSPVSTQTAPGDPFEAKVGTVGRVGPHLEVKVVDPATGETLPRGEAGEFCTRGYSVMLGYWEEPEKTAEVLVDGWMHTGDIAVMDEEGFVSITGRIKDMVIRGGENIYPREIEEFLYTHPDVLDAQVIGVPDEKYGEELCAWLQLREGAEPLDADAVRAFCAGRLAHYKIPRYVVLVEEFPMTVTGKVRKSRCAPRPSSGSASTTPDDPATAGYWTTEERKASASAPVRTSSSAGASGASTSSSTPETSTV</sequence>
<evidence type="ECO:0000313" key="7">
    <source>
        <dbReference type="Proteomes" id="UP000616839"/>
    </source>
</evidence>
<evidence type="ECO:0000259" key="5">
    <source>
        <dbReference type="Pfam" id="PF13193"/>
    </source>
</evidence>
<reference evidence="6" key="1">
    <citation type="submission" date="2020-09" db="EMBL/GenBank/DDBJ databases">
        <title>Nocardioides sp. strain MJB4 16S ribosomal RNA gene Genome sequencing and assembly.</title>
        <authorList>
            <person name="Kim I."/>
        </authorList>
    </citation>
    <scope>NUCLEOTIDE SEQUENCE</scope>
    <source>
        <strain evidence="6">MJB4</strain>
    </source>
</reference>
<dbReference type="Pfam" id="PF00501">
    <property type="entry name" value="AMP-binding"/>
    <property type="match status" value="1"/>
</dbReference>
<evidence type="ECO:0000259" key="4">
    <source>
        <dbReference type="Pfam" id="PF00501"/>
    </source>
</evidence>
<dbReference type="AlphaFoldDB" id="A0A927K868"/>
<dbReference type="FunFam" id="3.30.300.30:FF:000008">
    <property type="entry name" value="2,3-dihydroxybenzoate-AMP ligase"/>
    <property type="match status" value="1"/>
</dbReference>
<dbReference type="EMBL" id="JACYXZ010000004">
    <property type="protein sequence ID" value="MBD8870773.1"/>
    <property type="molecule type" value="Genomic_DNA"/>
</dbReference>
<proteinExistence type="inferred from homology"/>
<dbReference type="GO" id="GO:0031956">
    <property type="term" value="F:medium-chain fatty acid-CoA ligase activity"/>
    <property type="evidence" value="ECO:0007669"/>
    <property type="project" value="TreeGrafter"/>
</dbReference>
<feature type="compositionally biased region" description="Low complexity" evidence="3">
    <location>
        <begin position="566"/>
        <end position="581"/>
    </location>
</feature>
<dbReference type="InterPro" id="IPR020845">
    <property type="entry name" value="AMP-binding_CS"/>
</dbReference>